<evidence type="ECO:0000256" key="5">
    <source>
        <dbReference type="SAM" id="MobiDB-lite"/>
    </source>
</evidence>
<dbReference type="SUPFAM" id="SSF56349">
    <property type="entry name" value="DNA breaking-rejoining enzymes"/>
    <property type="match status" value="1"/>
</dbReference>
<dbReference type="GO" id="GO:0003677">
    <property type="term" value="F:DNA binding"/>
    <property type="evidence" value="ECO:0007669"/>
    <property type="project" value="InterPro"/>
</dbReference>
<keyword evidence="3" id="KW-0560">Oxidoreductase</keyword>
<dbReference type="EMBL" id="CAMXCT010001213">
    <property type="protein sequence ID" value="CAI3987883.1"/>
    <property type="molecule type" value="Genomic_DNA"/>
</dbReference>
<dbReference type="OrthoDB" id="1274115at2759"/>
<dbReference type="Gene3D" id="3.40.50.720">
    <property type="entry name" value="NAD(P)-binding Rossmann-like Domain"/>
    <property type="match status" value="1"/>
</dbReference>
<dbReference type="GO" id="GO:0006310">
    <property type="term" value="P:DNA recombination"/>
    <property type="evidence" value="ECO:0007669"/>
    <property type="project" value="UniProtKB-KW"/>
</dbReference>
<evidence type="ECO:0000313" key="6">
    <source>
        <dbReference type="EMBL" id="CAI3987883.1"/>
    </source>
</evidence>
<sequence length="1661" mass="181765">MREEAAPPVVTGITEGEEVISGTERFALFNPRAGLVLEVCLAGSSAGVAPPEEWFALGILEAVGSPSAGWRIVGNYLGCENGDLTEEVMGTLQEGFIHVCGEDPCSAAVDPPCIHATRVRLWRATKFKCGYLMRGAASALKAMALEERAAVARVSQKSQPPGQKRPGTGRTKPAGKGRGTTARAPRKRPAAAADAAEGDAGLDATQGAGVRRAALRERLQLTKERILGGATPRRASRRDVDLTGGPTPALTGRAAESSALVAGTSLRPGRQTPLMLEQSADLSGGGANPLKKRLAGERGASGALLAKAVQQSALDAKDRKRKKRKKDRKDGVKQLLRLLQGKDKRRGKGVNARNKRRGRKDPMVKLPETADALASRFIAVHTAMTEGNWQAASQLEIFPLEPVQSATTATMLEAHKHRRLILKSQGFSSGNRWWSNAGRGKGSPGQEKGKKGDGRGKGKGKGKPQNKDWGAKGDGNAWKDNKEDAGKKTSGMEFQCLGIWLDCALTLIAQAEEVWSALAVLGLNGAAGYGRADLCRMMAFNISFKGEELGLQKGLVYRPGCAVIPMGWGSAVSVMQELADRLTVLARLPAQHQVRRQAPLPPWMTEVFDASSAEGRPWYHVYLDNFCAMEKGPQGFNAGAGEAMHQALEDSWQRTGVLSSAKKKVVAAPTVQELGAELQGDEGTMGPSGLRVLKLIQSTLVALSTKRLKRKWIQVIAGRWVHCMSFRRPTMVCLDATWQFIGGKRCGTQQEAKVRGELFGCCCIALLIHSNLKANVSSVTTASDASTTGGAVGRSQELTLAGSQFAGADRANLVGGKVVPIMVLSLFNGIGCCFRCYDLIGIMPLVAISYELNQAANRVTSRRWPNVRLEKDVRDLTIEVIREWRYLYPTLEEIHVWGGFPCVGLSSVRAGRLNLDDPQSGLFWEFVRIIKEIKQVFGLRFRVLFAAENVASMDISAEAEITRALGVKPYRLDPAGAVPIHRPRFCWSNMDLAPMEGVDVVEKERWYQVDIEYPYPELGQWLEEGASWPGFEQGTILPTCMKCIKRTRPPLAPAGIDRVSQDGKLRWAADDFKFPPYQYDDRFVIWVNQKWRLINATERELLHGLGFEHTILCWNAGDIKRDPQGFEDQRKTLVGPAEHCAGRRGDHCGDFGPLLYLAVERLVPALDDVATEHELDDVIANWVQTEFEDGTPLHLVGDALSGIHHFEPFTRKRLPKSWRLYGIWRKYEIPCRAPPITQDLCLAMAGWCIQHNELVMAGLLLLGFHCLLRTGEILQLRPCDFVLDAISGVVSIPSSKSGVRNNSRENVIIKDPCTLEVVQAMLDLRSAQGFPRTPCWDKSGSAFRSLFRKITEELDVLALNLRPYSLRRGGATYEMQSHGLMERTLIRGRWKNSNVARLYICEGLAMLPRLTMSMRAKFLVARYSSIFINEHQSFVDGGKGAVVIPFTEDKAIFLECNIVDEKSVVDCMAAIKEKFGKLSAVVSCAGGQMMGCGLTVDKKGQPHPLKPFVKTMELNIVGTFLIASKAAALMAENSVDDAEGERGCIINVASVAAQDGQNGQIAYSAGKGGIMAMTLPMARDLGKQGIRVNCILPGVFETPMTEPLKQFRPAVYKNLTQSNIFPNNRLGLPEEFAQMAVAILENKYMNGESIRIDAGIRMGKL</sequence>
<evidence type="ECO:0000256" key="4">
    <source>
        <dbReference type="ARBA" id="ARBA00023172"/>
    </source>
</evidence>
<dbReference type="InterPro" id="IPR011010">
    <property type="entry name" value="DNA_brk_join_enz"/>
</dbReference>
<dbReference type="SUPFAM" id="SSF51735">
    <property type="entry name" value="NAD(P)-binding Rossmann-fold domains"/>
    <property type="match status" value="1"/>
</dbReference>
<keyword evidence="8" id="KW-1185">Reference proteome</keyword>
<reference evidence="7 8" key="2">
    <citation type="submission" date="2024-05" db="EMBL/GenBank/DDBJ databases">
        <authorList>
            <person name="Chen Y."/>
            <person name="Shah S."/>
            <person name="Dougan E. K."/>
            <person name="Thang M."/>
            <person name="Chan C."/>
        </authorList>
    </citation>
    <scope>NUCLEOTIDE SEQUENCE [LARGE SCALE GENOMIC DNA]</scope>
</reference>
<dbReference type="GO" id="GO:0008168">
    <property type="term" value="F:methyltransferase activity"/>
    <property type="evidence" value="ECO:0007669"/>
    <property type="project" value="UniProtKB-KW"/>
</dbReference>
<dbReference type="GO" id="GO:0032259">
    <property type="term" value="P:methylation"/>
    <property type="evidence" value="ECO:0007669"/>
    <property type="project" value="UniProtKB-KW"/>
</dbReference>
<feature type="region of interest" description="Disordered" evidence="5">
    <location>
        <begin position="309"/>
        <end position="363"/>
    </location>
</feature>
<dbReference type="InterPro" id="IPR036291">
    <property type="entry name" value="NAD(P)-bd_dom_sf"/>
</dbReference>
<dbReference type="InterPro" id="IPR020904">
    <property type="entry name" value="Sc_DH/Rdtase_CS"/>
</dbReference>
<organism evidence="6">
    <name type="scientific">Cladocopium goreaui</name>
    <dbReference type="NCBI Taxonomy" id="2562237"/>
    <lineage>
        <taxon>Eukaryota</taxon>
        <taxon>Sar</taxon>
        <taxon>Alveolata</taxon>
        <taxon>Dinophyceae</taxon>
        <taxon>Suessiales</taxon>
        <taxon>Symbiodiniaceae</taxon>
        <taxon>Cladocopium</taxon>
    </lineage>
</organism>
<evidence type="ECO:0000256" key="2">
    <source>
        <dbReference type="ARBA" id="ARBA00022679"/>
    </source>
</evidence>
<gene>
    <name evidence="6" type="ORF">C1SCF055_LOCUS15121</name>
</gene>
<reference evidence="6" key="1">
    <citation type="submission" date="2022-10" db="EMBL/GenBank/DDBJ databases">
        <authorList>
            <person name="Chen Y."/>
            <person name="Dougan E. K."/>
            <person name="Chan C."/>
            <person name="Rhodes N."/>
            <person name="Thang M."/>
        </authorList>
    </citation>
    <scope>NUCLEOTIDE SEQUENCE</scope>
</reference>
<evidence type="ECO:0000256" key="1">
    <source>
        <dbReference type="ARBA" id="ARBA00022603"/>
    </source>
</evidence>
<protein>
    <submittedName>
        <fullName evidence="7">3-hydroxyacyl-CoA dehydrogenase type-2</fullName>
    </submittedName>
</protein>
<feature type="compositionally biased region" description="Basic residues" evidence="5">
    <location>
        <begin position="343"/>
        <end position="359"/>
    </location>
</feature>
<feature type="compositionally biased region" description="Low complexity" evidence="5">
    <location>
        <begin position="190"/>
        <end position="204"/>
    </location>
</feature>
<name>A0A9P1CB48_9DINO</name>
<dbReference type="PROSITE" id="PS00061">
    <property type="entry name" value="ADH_SHORT"/>
    <property type="match status" value="1"/>
</dbReference>
<dbReference type="EMBL" id="CAMXCT030001213">
    <property type="protein sequence ID" value="CAL4775195.1"/>
    <property type="molecule type" value="Genomic_DNA"/>
</dbReference>
<evidence type="ECO:0000256" key="3">
    <source>
        <dbReference type="ARBA" id="ARBA00023002"/>
    </source>
</evidence>
<dbReference type="SUPFAM" id="SSF53335">
    <property type="entry name" value="S-adenosyl-L-methionine-dependent methyltransferases"/>
    <property type="match status" value="1"/>
</dbReference>
<dbReference type="Pfam" id="PF13561">
    <property type="entry name" value="adh_short_C2"/>
    <property type="match status" value="1"/>
</dbReference>
<feature type="region of interest" description="Disordered" evidence="5">
    <location>
        <begin position="225"/>
        <end position="258"/>
    </location>
</feature>
<dbReference type="PANTHER" id="PTHR43658:SF8">
    <property type="entry name" value="17-BETA-HYDROXYSTEROID DEHYDROGENASE 14-RELATED"/>
    <property type="match status" value="1"/>
</dbReference>
<keyword evidence="1" id="KW-0489">Methyltransferase</keyword>
<dbReference type="PANTHER" id="PTHR43658">
    <property type="entry name" value="SHORT-CHAIN DEHYDROGENASE/REDUCTASE"/>
    <property type="match status" value="1"/>
</dbReference>
<dbReference type="EMBL" id="CAMXCT020001213">
    <property type="protein sequence ID" value="CAL1141258.1"/>
    <property type="molecule type" value="Genomic_DNA"/>
</dbReference>
<feature type="region of interest" description="Disordered" evidence="5">
    <location>
        <begin position="432"/>
        <end position="485"/>
    </location>
</feature>
<keyword evidence="4" id="KW-0233">DNA recombination</keyword>
<feature type="compositionally biased region" description="Basic and acidic residues" evidence="5">
    <location>
        <begin position="465"/>
        <end position="485"/>
    </location>
</feature>
<dbReference type="InterPro" id="IPR002347">
    <property type="entry name" value="SDR_fam"/>
</dbReference>
<proteinExistence type="predicted"/>
<dbReference type="GO" id="GO:0015074">
    <property type="term" value="P:DNA integration"/>
    <property type="evidence" value="ECO:0007669"/>
    <property type="project" value="InterPro"/>
</dbReference>
<dbReference type="GO" id="GO:0016491">
    <property type="term" value="F:oxidoreductase activity"/>
    <property type="evidence" value="ECO:0007669"/>
    <property type="project" value="UniProtKB-KW"/>
</dbReference>
<comment type="caution">
    <text evidence="6">The sequence shown here is derived from an EMBL/GenBank/DDBJ whole genome shotgun (WGS) entry which is preliminary data.</text>
</comment>
<evidence type="ECO:0000313" key="8">
    <source>
        <dbReference type="Proteomes" id="UP001152797"/>
    </source>
</evidence>
<feature type="region of interest" description="Disordered" evidence="5">
    <location>
        <begin position="151"/>
        <end position="204"/>
    </location>
</feature>
<dbReference type="Gene3D" id="1.10.443.10">
    <property type="entry name" value="Intergrase catalytic core"/>
    <property type="match status" value="1"/>
</dbReference>
<evidence type="ECO:0000313" key="7">
    <source>
        <dbReference type="EMBL" id="CAL4775195.1"/>
    </source>
</evidence>
<dbReference type="InterPro" id="IPR001525">
    <property type="entry name" value="C5_MeTfrase"/>
</dbReference>
<accession>A0A9P1CB48</accession>
<feature type="compositionally biased region" description="Basic and acidic residues" evidence="5">
    <location>
        <begin position="447"/>
        <end position="456"/>
    </location>
</feature>
<dbReference type="Proteomes" id="UP001152797">
    <property type="component" value="Unassembled WGS sequence"/>
</dbReference>
<dbReference type="Gene3D" id="3.40.50.150">
    <property type="entry name" value="Vaccinia Virus protein VP39"/>
    <property type="match status" value="1"/>
</dbReference>
<keyword evidence="2" id="KW-0808">Transferase</keyword>
<dbReference type="InterPro" id="IPR013762">
    <property type="entry name" value="Integrase-like_cat_sf"/>
</dbReference>
<dbReference type="InterPro" id="IPR029063">
    <property type="entry name" value="SAM-dependent_MTases_sf"/>
</dbReference>
<dbReference type="Pfam" id="PF00145">
    <property type="entry name" value="DNA_methylase"/>
    <property type="match status" value="1"/>
</dbReference>